<dbReference type="Gene3D" id="3.20.20.80">
    <property type="entry name" value="Glycosidases"/>
    <property type="match status" value="1"/>
</dbReference>
<dbReference type="SUPFAM" id="SSF51445">
    <property type="entry name" value="(Trans)glycosidases"/>
    <property type="match status" value="1"/>
</dbReference>
<dbReference type="OrthoDB" id="2571943at2"/>
<dbReference type="Gene3D" id="3.40.50.880">
    <property type="match status" value="1"/>
</dbReference>
<feature type="signal peptide" evidence="1">
    <location>
        <begin position="1"/>
        <end position="19"/>
    </location>
</feature>
<accession>A0A1I3IA27</accession>
<dbReference type="CDD" id="cd03143">
    <property type="entry name" value="A4_beta-galactosidase_middle_domain"/>
    <property type="match status" value="1"/>
</dbReference>
<dbReference type="AlphaFoldDB" id="A0A1I3IA27"/>
<proteinExistence type="predicted"/>
<dbReference type="SUPFAM" id="SSF52317">
    <property type="entry name" value="Class I glutamine amidotransferase-like"/>
    <property type="match status" value="1"/>
</dbReference>
<evidence type="ECO:0000313" key="3">
    <source>
        <dbReference type="Proteomes" id="UP000198670"/>
    </source>
</evidence>
<dbReference type="STRING" id="1477437.SAMN05444682_1044"/>
<protein>
    <recommendedName>
        <fullName evidence="4">Beta-galactosidase trimerisation domain-containing protein</fullName>
    </recommendedName>
</protein>
<keyword evidence="3" id="KW-1185">Reference proteome</keyword>
<dbReference type="Proteomes" id="UP000198670">
    <property type="component" value="Unassembled WGS sequence"/>
</dbReference>
<organism evidence="2 3">
    <name type="scientific">Parapedobacter indicus</name>
    <dbReference type="NCBI Taxonomy" id="1477437"/>
    <lineage>
        <taxon>Bacteria</taxon>
        <taxon>Pseudomonadati</taxon>
        <taxon>Bacteroidota</taxon>
        <taxon>Sphingobacteriia</taxon>
        <taxon>Sphingobacteriales</taxon>
        <taxon>Sphingobacteriaceae</taxon>
        <taxon>Parapedobacter</taxon>
    </lineage>
</organism>
<gene>
    <name evidence="2" type="ORF">SAMN05444682_1044</name>
</gene>
<evidence type="ECO:0000313" key="2">
    <source>
        <dbReference type="EMBL" id="SFI44838.1"/>
    </source>
</evidence>
<feature type="chain" id="PRO_5011624204" description="Beta-galactosidase trimerisation domain-containing protein" evidence="1">
    <location>
        <begin position="20"/>
        <end position="662"/>
    </location>
</feature>
<dbReference type="RefSeq" id="WP_090626284.1">
    <property type="nucleotide sequence ID" value="NZ_FOQO01000004.1"/>
</dbReference>
<dbReference type="InterPro" id="IPR017853">
    <property type="entry name" value="GH"/>
</dbReference>
<dbReference type="EMBL" id="FOQO01000004">
    <property type="protein sequence ID" value="SFI44838.1"/>
    <property type="molecule type" value="Genomic_DNA"/>
</dbReference>
<dbReference type="InterPro" id="IPR029062">
    <property type="entry name" value="Class_I_gatase-like"/>
</dbReference>
<keyword evidence="1" id="KW-0732">Signal</keyword>
<evidence type="ECO:0000256" key="1">
    <source>
        <dbReference type="SAM" id="SignalP"/>
    </source>
</evidence>
<sequence length="662" mass="73655">MNKLIVILLSCLTAFNATAQHQHKLSRAESFWGLHFDRHSQLTDDHIGATLTDGMVDSMLSMARPDYIQVDSKGHSGVSSYPTQVGQQAAGYDKDPLALIRRVTEKHNVSLFVHHSGALDANYVTNFPEEARFGPDGTPDPMLTSFFGNYSDSLLIPQLKEIALNYNVDGAWIDGESWGIYPDYQPAALMEFRSEMGIRTVPTDPKHPAYKALLEFTRTRFKDYIKHYTDEVHQVAPDFQICSNWAFSAMMPEPVPADLQLDFLSGDYDPDNALYTANWNARCLAGQGKPFDLMAWSFVRPNTPKTALQLCQEAASVISVGGGCQIYFRQNQDLSFQPESFEIMRDVADFILPRKPFCKGISIVPQVGVFYSTAGWKSQVDDVYRPFGVDDIRGVMNALLDGQQSVEILMTHQLMDRIDRYPLIVVPEWQTLEADAVEQLKKYVDEGGKLLVIGATSTGYFDDILGVQQQAPASSTSQSLAFEERFFHLEGAYREVQSLPGTEVLSHMYSTNDLRYPKGIATTVSSFGKGKIAGIYAALGSSYLTSTSPVIRDLLEEVITQLNPALRVHVEGSHKLNVVVTEKEARLLLQVVNVSGDHANAQVKAFDEIPALHDLAFTVAASQKPRAVLVQPEGTPLDFEFTDGKINFALPELKIHQIIEIR</sequence>
<name>A0A1I3IA27_9SPHI</name>
<reference evidence="2 3" key="1">
    <citation type="submission" date="2016-10" db="EMBL/GenBank/DDBJ databases">
        <authorList>
            <person name="de Groot N.N."/>
        </authorList>
    </citation>
    <scope>NUCLEOTIDE SEQUENCE [LARGE SCALE GENOMIC DNA]</scope>
    <source>
        <strain evidence="2 3">RK1</strain>
    </source>
</reference>
<evidence type="ECO:0008006" key="4">
    <source>
        <dbReference type="Google" id="ProtNLM"/>
    </source>
</evidence>